<feature type="compositionally biased region" description="Polar residues" evidence="1">
    <location>
        <begin position="13"/>
        <end position="22"/>
    </location>
</feature>
<accession>A0A0B7C2G3</accession>
<organism evidence="2">
    <name type="scientific">Arion vulgaris</name>
    <dbReference type="NCBI Taxonomy" id="1028688"/>
    <lineage>
        <taxon>Eukaryota</taxon>
        <taxon>Metazoa</taxon>
        <taxon>Spiralia</taxon>
        <taxon>Lophotrochozoa</taxon>
        <taxon>Mollusca</taxon>
        <taxon>Gastropoda</taxon>
        <taxon>Heterobranchia</taxon>
        <taxon>Euthyneura</taxon>
        <taxon>Panpulmonata</taxon>
        <taxon>Eupulmonata</taxon>
        <taxon>Stylommatophora</taxon>
        <taxon>Helicina</taxon>
        <taxon>Arionoidea</taxon>
        <taxon>Arionidae</taxon>
        <taxon>Arion</taxon>
    </lineage>
</organism>
<evidence type="ECO:0000256" key="1">
    <source>
        <dbReference type="SAM" id="MobiDB-lite"/>
    </source>
</evidence>
<dbReference type="EMBL" id="HACG01051754">
    <property type="protein sequence ID" value="CEK98625.1"/>
    <property type="molecule type" value="Transcribed_RNA"/>
</dbReference>
<reference evidence="2" key="1">
    <citation type="submission" date="2014-12" db="EMBL/GenBank/DDBJ databases">
        <title>Insight into the proteome of Arion vulgaris.</title>
        <authorList>
            <person name="Aradska J."/>
            <person name="Bulat T."/>
            <person name="Smidak R."/>
            <person name="Sarate P."/>
            <person name="Gangsoo J."/>
            <person name="Sialana F."/>
            <person name="Bilban M."/>
            <person name="Lubec G."/>
        </authorList>
    </citation>
    <scope>NUCLEOTIDE SEQUENCE</scope>
    <source>
        <tissue evidence="2">Skin</tissue>
    </source>
</reference>
<sequence>RKSLETERHQIDALQSQVSSGSMLLKQKEEKLHELEDLAQENENDGDSEYSPFDRPWQRVKIPNVDISDDESSGVSS</sequence>
<proteinExistence type="predicted"/>
<feature type="compositionally biased region" description="Basic and acidic residues" evidence="1">
    <location>
        <begin position="26"/>
        <end position="36"/>
    </location>
</feature>
<name>A0A0B7C2G3_9EUPU</name>
<gene>
    <name evidence="2" type="primary">ORF219185</name>
</gene>
<feature type="non-terminal residue" evidence="2">
    <location>
        <position position="77"/>
    </location>
</feature>
<feature type="compositionally biased region" description="Acidic residues" evidence="1">
    <location>
        <begin position="37"/>
        <end position="48"/>
    </location>
</feature>
<feature type="non-terminal residue" evidence="2">
    <location>
        <position position="1"/>
    </location>
</feature>
<feature type="region of interest" description="Disordered" evidence="1">
    <location>
        <begin position="1"/>
        <end position="77"/>
    </location>
</feature>
<evidence type="ECO:0000313" key="2">
    <source>
        <dbReference type="EMBL" id="CEK98625.1"/>
    </source>
</evidence>
<feature type="compositionally biased region" description="Acidic residues" evidence="1">
    <location>
        <begin position="67"/>
        <end position="77"/>
    </location>
</feature>
<feature type="compositionally biased region" description="Basic and acidic residues" evidence="1">
    <location>
        <begin position="1"/>
        <end position="11"/>
    </location>
</feature>
<dbReference type="AlphaFoldDB" id="A0A0B7C2G3"/>
<protein>
    <submittedName>
        <fullName evidence="2">Uncharacterized protein</fullName>
    </submittedName>
</protein>